<evidence type="ECO:0008006" key="4">
    <source>
        <dbReference type="Google" id="ProtNLM"/>
    </source>
</evidence>
<evidence type="ECO:0000313" key="2">
    <source>
        <dbReference type="EMBL" id="MBB6437035.1"/>
    </source>
</evidence>
<feature type="region of interest" description="Disordered" evidence="1">
    <location>
        <begin position="189"/>
        <end position="208"/>
    </location>
</feature>
<dbReference type="Proteomes" id="UP000540423">
    <property type="component" value="Unassembled WGS sequence"/>
</dbReference>
<evidence type="ECO:0000256" key="1">
    <source>
        <dbReference type="SAM" id="MobiDB-lite"/>
    </source>
</evidence>
<keyword evidence="3" id="KW-1185">Reference proteome</keyword>
<dbReference type="AlphaFoldDB" id="A0A7X0HG50"/>
<protein>
    <recommendedName>
        <fullName evidence="4">RloB domain-containing protein</fullName>
    </recommendedName>
</protein>
<accession>A0A7X0HG50</accession>
<evidence type="ECO:0000313" key="3">
    <source>
        <dbReference type="Proteomes" id="UP000540423"/>
    </source>
</evidence>
<comment type="caution">
    <text evidence="2">The sequence shown here is derived from an EMBL/GenBank/DDBJ whole genome shotgun (WGS) entry which is preliminary data.</text>
</comment>
<reference evidence="2 3" key="1">
    <citation type="submission" date="2020-08" db="EMBL/GenBank/DDBJ databases">
        <title>Genomic Encyclopedia of Type Strains, Phase IV (KMG-IV): sequencing the most valuable type-strain genomes for metagenomic binning, comparative biology and taxonomic classification.</title>
        <authorList>
            <person name="Goeker M."/>
        </authorList>
    </citation>
    <scope>NUCLEOTIDE SEQUENCE [LARGE SCALE GENOMIC DNA]</scope>
    <source>
        <strain evidence="2 3">DSM 40141</strain>
    </source>
</reference>
<dbReference type="InterPro" id="IPR025591">
    <property type="entry name" value="RloB"/>
</dbReference>
<gene>
    <name evidence="2" type="ORF">HNQ79_003510</name>
</gene>
<organism evidence="2 3">
    <name type="scientific">Streptomyces candidus</name>
    <dbReference type="NCBI Taxonomy" id="67283"/>
    <lineage>
        <taxon>Bacteria</taxon>
        <taxon>Bacillati</taxon>
        <taxon>Actinomycetota</taxon>
        <taxon>Actinomycetes</taxon>
        <taxon>Kitasatosporales</taxon>
        <taxon>Streptomycetaceae</taxon>
        <taxon>Streptomyces</taxon>
    </lineage>
</organism>
<sequence>MARTRGKEELGKKSYGAKRKAVVYVFTEGKATEPSYIDIIWQRRLADKELPAPAIDVHISNRKATGPDRKPITLVEAAERTLREETRAAKKNKTPLPEVWVLFDRDQHEHVQKAIDEGEAAGLHVAFSHPCFEVWRLLHHKPVLSTQFSGVCDEAERLLPFVQTSANIKIVQPEEIPKGSYTKARDRAHKMNAQHKPHVPRSRRDPYTDMPEFIEKGLRITTY</sequence>
<dbReference type="Pfam" id="PF13707">
    <property type="entry name" value="RloB"/>
    <property type="match status" value="1"/>
</dbReference>
<feature type="compositionally biased region" description="Basic residues" evidence="1">
    <location>
        <begin position="189"/>
        <end position="201"/>
    </location>
</feature>
<proteinExistence type="predicted"/>
<dbReference type="EMBL" id="JACHEM010000008">
    <property type="protein sequence ID" value="MBB6437035.1"/>
    <property type="molecule type" value="Genomic_DNA"/>
</dbReference>
<name>A0A7X0HG50_9ACTN</name>
<dbReference type="RefSeq" id="WP_185031989.1">
    <property type="nucleotide sequence ID" value="NZ_BNBN01000001.1"/>
</dbReference>